<evidence type="ECO:0000259" key="1">
    <source>
        <dbReference type="Pfam" id="PF12222"/>
    </source>
</evidence>
<organism evidence="2 3">
    <name type="scientific">Emiliania huxleyi (strain CCMP1516)</name>
    <dbReference type="NCBI Taxonomy" id="280463"/>
    <lineage>
        <taxon>Eukaryota</taxon>
        <taxon>Haptista</taxon>
        <taxon>Haptophyta</taxon>
        <taxon>Prymnesiophyceae</taxon>
        <taxon>Isochrysidales</taxon>
        <taxon>Noelaerhabdaceae</taxon>
        <taxon>Emiliania</taxon>
    </lineage>
</organism>
<dbReference type="PANTHER" id="PTHR31104">
    <property type="entry name" value="PEPTIDE-N4-(N-ACETYL-BETA-GLUCOSAMINYL)ASPARAGINE AMIDASE A PROTEIN"/>
    <property type="match status" value="1"/>
</dbReference>
<evidence type="ECO:0000313" key="2">
    <source>
        <dbReference type="EnsemblProtists" id="EOD11819"/>
    </source>
</evidence>
<keyword evidence="3" id="KW-1185">Reference proteome</keyword>
<dbReference type="Pfam" id="PF12222">
    <property type="entry name" value="PNGaseA"/>
    <property type="match status" value="1"/>
</dbReference>
<accession>A0A0D3IKN4</accession>
<dbReference type="Proteomes" id="UP000013827">
    <property type="component" value="Unassembled WGS sequence"/>
</dbReference>
<name>A0A0D3IKN4_EMIH1</name>
<dbReference type="PaxDb" id="2903-EOD11819"/>
<evidence type="ECO:0000313" key="3">
    <source>
        <dbReference type="Proteomes" id="UP000013827"/>
    </source>
</evidence>
<feature type="domain" description="Peptide N-acetyl-beta-D-glucosaminyl asparaginase amidase A N-terminal" evidence="1">
    <location>
        <begin position="41"/>
        <end position="187"/>
    </location>
</feature>
<sequence>MVGNLPWSSTGAFSLPRANLRAYPNYTSPIAAGPALSQLPSQCSVHLFSGVLLTAYGQIATAPFSTPTGACSAPWSSVVLSMHGSVRGVQFDRYGALWIGGVELLRTTTPEPSPAGIDWHIARDVTVYGSFLASGEPMNATLSIPNVVDSTYTGALSISVSLSFEPGRSLDDGLTTEAPADLVIPLANPAR</sequence>
<dbReference type="HOGENOM" id="CLU_1424981_0_0_1"/>
<protein>
    <recommendedName>
        <fullName evidence="1">Peptide N-acetyl-beta-D-glucosaminyl asparaginase amidase A N-terminal domain-containing protein</fullName>
    </recommendedName>
</protein>
<dbReference type="EnsemblProtists" id="EOD11819">
    <property type="protein sequence ID" value="EOD11819"/>
    <property type="gene ID" value="EMIHUDRAFT_437477"/>
</dbReference>
<dbReference type="GeneID" id="17258078"/>
<reference evidence="2" key="2">
    <citation type="submission" date="2024-10" db="UniProtKB">
        <authorList>
            <consortium name="EnsemblProtists"/>
        </authorList>
    </citation>
    <scope>IDENTIFICATION</scope>
</reference>
<dbReference type="InterPro" id="IPR056948">
    <property type="entry name" value="PNGaseA_N"/>
</dbReference>
<reference evidence="3" key="1">
    <citation type="journal article" date="2013" name="Nature">
        <title>Pan genome of the phytoplankton Emiliania underpins its global distribution.</title>
        <authorList>
            <person name="Read B.A."/>
            <person name="Kegel J."/>
            <person name="Klute M.J."/>
            <person name="Kuo A."/>
            <person name="Lefebvre S.C."/>
            <person name="Maumus F."/>
            <person name="Mayer C."/>
            <person name="Miller J."/>
            <person name="Monier A."/>
            <person name="Salamov A."/>
            <person name="Young J."/>
            <person name="Aguilar M."/>
            <person name="Claverie J.M."/>
            <person name="Frickenhaus S."/>
            <person name="Gonzalez K."/>
            <person name="Herman E.K."/>
            <person name="Lin Y.C."/>
            <person name="Napier J."/>
            <person name="Ogata H."/>
            <person name="Sarno A.F."/>
            <person name="Shmutz J."/>
            <person name="Schroeder D."/>
            <person name="de Vargas C."/>
            <person name="Verret F."/>
            <person name="von Dassow P."/>
            <person name="Valentin K."/>
            <person name="Van de Peer Y."/>
            <person name="Wheeler G."/>
            <person name="Dacks J.B."/>
            <person name="Delwiche C.F."/>
            <person name="Dyhrman S.T."/>
            <person name="Glockner G."/>
            <person name="John U."/>
            <person name="Richards T."/>
            <person name="Worden A.Z."/>
            <person name="Zhang X."/>
            <person name="Grigoriev I.V."/>
            <person name="Allen A.E."/>
            <person name="Bidle K."/>
            <person name="Borodovsky M."/>
            <person name="Bowler C."/>
            <person name="Brownlee C."/>
            <person name="Cock J.M."/>
            <person name="Elias M."/>
            <person name="Gladyshev V.N."/>
            <person name="Groth M."/>
            <person name="Guda C."/>
            <person name="Hadaegh A."/>
            <person name="Iglesias-Rodriguez M.D."/>
            <person name="Jenkins J."/>
            <person name="Jones B.M."/>
            <person name="Lawson T."/>
            <person name="Leese F."/>
            <person name="Lindquist E."/>
            <person name="Lobanov A."/>
            <person name="Lomsadze A."/>
            <person name="Malik S.B."/>
            <person name="Marsh M.E."/>
            <person name="Mackinder L."/>
            <person name="Mock T."/>
            <person name="Mueller-Roeber B."/>
            <person name="Pagarete A."/>
            <person name="Parker M."/>
            <person name="Probert I."/>
            <person name="Quesneville H."/>
            <person name="Raines C."/>
            <person name="Rensing S.A."/>
            <person name="Riano-Pachon D.M."/>
            <person name="Richier S."/>
            <person name="Rokitta S."/>
            <person name="Shiraiwa Y."/>
            <person name="Soanes D.M."/>
            <person name="van der Giezen M."/>
            <person name="Wahlund T.M."/>
            <person name="Williams B."/>
            <person name="Wilson W."/>
            <person name="Wolfe G."/>
            <person name="Wurch L.L."/>
        </authorList>
    </citation>
    <scope>NUCLEOTIDE SEQUENCE</scope>
</reference>
<dbReference type="RefSeq" id="XP_005764248.1">
    <property type="nucleotide sequence ID" value="XM_005764191.1"/>
</dbReference>
<dbReference type="AlphaFoldDB" id="A0A0D3IKN4"/>
<dbReference type="KEGG" id="ehx:EMIHUDRAFT_437477"/>
<proteinExistence type="predicted"/>
<dbReference type="InterPro" id="IPR021102">
    <property type="entry name" value="PNGase_A"/>
</dbReference>